<sequence length="329" mass="37670">MNAEHAAFAKAAHKEALDGFQGTIGDRKWEELNTSIVVPKDLMEALHFLLEDKIRKKTNNGKELTTWKVEDLIEKKHEHQIRADNLFIGYSPYIVRRSGNLSLNGHYGMLEGVYVGSDDLDPLKRFSYPTLPYKKYIHEDWKKSSQEGRPNHIAKAAAIHKLIHGDIPCRCCNSTSEMEYNSNIDSSFCNVVCRNCGSLYKFWATRSTESARKRLEKGMALKKSSPFSSYCAERRHLKPDANMFAIFLPTNEMFDESGMPAYVGEIVGAQPALNDRSFYPKKVRIICHVAMRIPVVKVTPWFFVRFPPQLDLLDLSAEVVNRYFEEVKP</sequence>
<protein>
    <submittedName>
        <fullName evidence="1">Uncharacterized protein</fullName>
    </submittedName>
</protein>
<dbReference type="EMBL" id="CP001159">
    <property type="protein sequence ID" value="ACI64113.1"/>
    <property type="molecule type" value="Genomic_DNA"/>
</dbReference>
<dbReference type="PaxDb" id="35128-Thaps10848"/>
<proteinExistence type="predicted"/>
<gene>
    <name evidence="1" type="ORF">THAPS_10848</name>
</gene>
<dbReference type="KEGG" id="tps:THAPS_10848"/>
<dbReference type="GeneID" id="7444250"/>
<evidence type="ECO:0000313" key="2">
    <source>
        <dbReference type="Proteomes" id="UP000001449"/>
    </source>
</evidence>
<name>B5YLP0_THAPS</name>
<organism evidence="1 2">
    <name type="scientific">Thalassiosira pseudonana</name>
    <name type="common">Marine diatom</name>
    <name type="synonym">Cyclotella nana</name>
    <dbReference type="NCBI Taxonomy" id="35128"/>
    <lineage>
        <taxon>Eukaryota</taxon>
        <taxon>Sar</taxon>
        <taxon>Stramenopiles</taxon>
        <taxon>Ochrophyta</taxon>
        <taxon>Bacillariophyta</taxon>
        <taxon>Coscinodiscophyceae</taxon>
        <taxon>Thalassiosirophycidae</taxon>
        <taxon>Thalassiosirales</taxon>
        <taxon>Thalassiosiraceae</taxon>
        <taxon>Thalassiosira</taxon>
    </lineage>
</organism>
<keyword evidence="2" id="KW-1185">Reference proteome</keyword>
<dbReference type="eggNOG" id="ENOG502QZBJ">
    <property type="taxonomic scope" value="Eukaryota"/>
</dbReference>
<reference evidence="1 2" key="1">
    <citation type="journal article" date="2004" name="Science">
        <title>The genome of the diatom Thalassiosira pseudonana: ecology, evolution, and metabolism.</title>
        <authorList>
            <person name="Armbrust E.V."/>
            <person name="Berges J.A."/>
            <person name="Bowler C."/>
            <person name="Green B.R."/>
            <person name="Martinez D."/>
            <person name="Putnam N.H."/>
            <person name="Zhou S."/>
            <person name="Allen A.E."/>
            <person name="Apt K.E."/>
            <person name="Bechner M."/>
            <person name="Brzezinski M.A."/>
            <person name="Chaal B.K."/>
            <person name="Chiovitti A."/>
            <person name="Davis A.K."/>
            <person name="Demarest M.S."/>
            <person name="Detter J.C."/>
            <person name="Glavina T."/>
            <person name="Goodstein D."/>
            <person name="Hadi M.Z."/>
            <person name="Hellsten U."/>
            <person name="Hildebrand M."/>
            <person name="Jenkins B.D."/>
            <person name="Jurka J."/>
            <person name="Kapitonov V.V."/>
            <person name="Kroger N."/>
            <person name="Lau W.W."/>
            <person name="Lane T.W."/>
            <person name="Larimer F.W."/>
            <person name="Lippmeier J.C."/>
            <person name="Lucas S."/>
            <person name="Medina M."/>
            <person name="Montsant A."/>
            <person name="Obornik M."/>
            <person name="Parker M.S."/>
            <person name="Palenik B."/>
            <person name="Pazour G.J."/>
            <person name="Richardson P.M."/>
            <person name="Rynearson T.A."/>
            <person name="Saito M.A."/>
            <person name="Schwartz D.C."/>
            <person name="Thamatrakoln K."/>
            <person name="Valentin K."/>
            <person name="Vardi A."/>
            <person name="Wilkerson F.P."/>
            <person name="Rokhsar D.S."/>
        </authorList>
    </citation>
    <scope>NUCLEOTIDE SEQUENCE [LARGE SCALE GENOMIC DNA]</scope>
    <source>
        <strain evidence="1 2">CCMP1335</strain>
    </source>
</reference>
<dbReference type="HOGENOM" id="CLU_845924_0_0_1"/>
<dbReference type="RefSeq" id="XP_002295396.1">
    <property type="nucleotide sequence ID" value="XM_002295360.1"/>
</dbReference>
<dbReference type="AlphaFoldDB" id="B5YLP0"/>
<dbReference type="InParanoid" id="B5YLP0"/>
<evidence type="ECO:0000313" key="1">
    <source>
        <dbReference type="EMBL" id="ACI64113.1"/>
    </source>
</evidence>
<dbReference type="Proteomes" id="UP000001449">
    <property type="component" value="Chromosome 18"/>
</dbReference>
<accession>B5YLP0</accession>
<reference evidence="1 2" key="2">
    <citation type="journal article" date="2008" name="Nature">
        <title>The Phaeodactylum genome reveals the evolutionary history of diatom genomes.</title>
        <authorList>
            <person name="Bowler C."/>
            <person name="Allen A.E."/>
            <person name="Badger J.H."/>
            <person name="Grimwood J."/>
            <person name="Jabbari K."/>
            <person name="Kuo A."/>
            <person name="Maheswari U."/>
            <person name="Martens C."/>
            <person name="Maumus F."/>
            <person name="Otillar R.P."/>
            <person name="Rayko E."/>
            <person name="Salamov A."/>
            <person name="Vandepoele K."/>
            <person name="Beszteri B."/>
            <person name="Gruber A."/>
            <person name="Heijde M."/>
            <person name="Katinka M."/>
            <person name="Mock T."/>
            <person name="Valentin K."/>
            <person name="Verret F."/>
            <person name="Berges J.A."/>
            <person name="Brownlee C."/>
            <person name="Cadoret J.P."/>
            <person name="Chiovitti A."/>
            <person name="Choi C.J."/>
            <person name="Coesel S."/>
            <person name="De Martino A."/>
            <person name="Detter J.C."/>
            <person name="Durkin C."/>
            <person name="Falciatore A."/>
            <person name="Fournet J."/>
            <person name="Haruta M."/>
            <person name="Huysman M.J."/>
            <person name="Jenkins B.D."/>
            <person name="Jiroutova K."/>
            <person name="Jorgensen R.E."/>
            <person name="Joubert Y."/>
            <person name="Kaplan A."/>
            <person name="Kroger N."/>
            <person name="Kroth P.G."/>
            <person name="La Roche J."/>
            <person name="Lindquist E."/>
            <person name="Lommer M."/>
            <person name="Martin-Jezequel V."/>
            <person name="Lopez P.J."/>
            <person name="Lucas S."/>
            <person name="Mangogna M."/>
            <person name="McGinnis K."/>
            <person name="Medlin L.K."/>
            <person name="Montsant A."/>
            <person name="Oudot-Le Secq M.P."/>
            <person name="Napoli C."/>
            <person name="Obornik M."/>
            <person name="Parker M.S."/>
            <person name="Petit J.L."/>
            <person name="Porcel B.M."/>
            <person name="Poulsen N."/>
            <person name="Robison M."/>
            <person name="Rychlewski L."/>
            <person name="Rynearson T.A."/>
            <person name="Schmutz J."/>
            <person name="Shapiro H."/>
            <person name="Siaut M."/>
            <person name="Stanley M."/>
            <person name="Sussman M.R."/>
            <person name="Taylor A.R."/>
            <person name="Vardi A."/>
            <person name="von Dassow P."/>
            <person name="Vyverman W."/>
            <person name="Willis A."/>
            <person name="Wyrwicz L.S."/>
            <person name="Rokhsar D.S."/>
            <person name="Weissenbach J."/>
            <person name="Armbrust E.V."/>
            <person name="Green B.R."/>
            <person name="Van de Peer Y."/>
            <person name="Grigoriev I.V."/>
        </authorList>
    </citation>
    <scope>NUCLEOTIDE SEQUENCE [LARGE SCALE GENOMIC DNA]</scope>
    <source>
        <strain evidence="1 2">CCMP1335</strain>
    </source>
</reference>